<dbReference type="PROSITE" id="PS51387">
    <property type="entry name" value="FAD_PCMH"/>
    <property type="match status" value="1"/>
</dbReference>
<dbReference type="Pfam" id="PF02873">
    <property type="entry name" value="MurB_C"/>
    <property type="match status" value="1"/>
</dbReference>
<dbReference type="KEGG" id="rtx:TI83_09755"/>
<dbReference type="InterPro" id="IPR016167">
    <property type="entry name" value="FAD-bd_PCMH_sub1"/>
</dbReference>
<dbReference type="SUPFAM" id="SSF56176">
    <property type="entry name" value="FAD-binding/transporter-associated domain-like"/>
    <property type="match status" value="1"/>
</dbReference>
<dbReference type="InterPro" id="IPR006094">
    <property type="entry name" value="Oxid_FAD_bind_N"/>
</dbReference>
<keyword evidence="9 17" id="KW-0274">FAD</keyword>
<feature type="active site" description="Proton donor" evidence="17">
    <location>
        <position position="240"/>
    </location>
</feature>
<evidence type="ECO:0000256" key="8">
    <source>
        <dbReference type="ARBA" id="ARBA00022630"/>
    </source>
</evidence>
<dbReference type="eggNOG" id="COG0812">
    <property type="taxonomic scope" value="Bacteria"/>
</dbReference>
<dbReference type="RefSeq" id="WP_027691878.1">
    <property type="nucleotide sequence ID" value="NZ_CP010848.1"/>
</dbReference>
<keyword evidence="13 17" id="KW-0560">Oxidoreductase</keyword>
<evidence type="ECO:0000313" key="22">
    <source>
        <dbReference type="Proteomes" id="UP000237966"/>
    </source>
</evidence>
<evidence type="ECO:0000313" key="21">
    <source>
        <dbReference type="Proteomes" id="UP000052979"/>
    </source>
</evidence>
<evidence type="ECO:0000256" key="7">
    <source>
        <dbReference type="ARBA" id="ARBA00022618"/>
    </source>
</evidence>
<evidence type="ECO:0000256" key="15">
    <source>
        <dbReference type="ARBA" id="ARBA00023316"/>
    </source>
</evidence>
<dbReference type="GO" id="GO:0008762">
    <property type="term" value="F:UDP-N-acetylmuramate dehydrogenase activity"/>
    <property type="evidence" value="ECO:0007669"/>
    <property type="project" value="UniProtKB-UniRule"/>
</dbReference>
<evidence type="ECO:0000313" key="19">
    <source>
        <dbReference type="EMBL" id="KKM44949.1"/>
    </source>
</evidence>
<dbReference type="Proteomes" id="UP000237966">
    <property type="component" value="Unassembled WGS sequence"/>
</dbReference>
<comment type="subcellular location">
    <subcellularLocation>
        <location evidence="3 17">Cytoplasm</location>
    </subcellularLocation>
</comment>
<dbReference type="Proteomes" id="UP000052979">
    <property type="component" value="Unassembled WGS sequence"/>
</dbReference>
<keyword evidence="11 17" id="KW-0133">Cell shape</keyword>
<keyword evidence="6 17" id="KW-0963">Cytoplasm</keyword>
<keyword evidence="7 17" id="KW-0132">Cell division</keyword>
<evidence type="ECO:0000256" key="11">
    <source>
        <dbReference type="ARBA" id="ARBA00022960"/>
    </source>
</evidence>
<dbReference type="NCBIfam" id="TIGR00179">
    <property type="entry name" value="murB"/>
    <property type="match status" value="1"/>
</dbReference>
<sequence>MSMPLLSSFTTLRVGGPAQRLIEPVTEATLIETLASLGEAEEPWLLLGGGSNLLVGDDGVNDTVVRVRTSGFERLASDEPGRVHLRVQAGQSWDGLVAMTVQRGWAGLEALSGIPGTVGASPVQNIGAYGHDLSDTLIAISFLDEGARQPIRLTAAELDLGYRTSLIKRGRRGAVLAVELSLEQAAECSPVAHAQLASALGVALGERRPLAEVRETVLRLRAAKGMVLDPADPDTVSAGSFFTNPIVTSGFVDALPPAAPRWPVVPVSEDPAVTPLATVAAGAPIGLPVSAPPDKPVKLSAAWLIEHSGIPRGFALPGSRAAVSSKHTLALTNRGGATAEQIAELARYVQARVLAEFGLLLHPEPVVVGTSI</sequence>
<dbReference type="GO" id="GO:0005829">
    <property type="term" value="C:cytosol"/>
    <property type="evidence" value="ECO:0007669"/>
    <property type="project" value="TreeGrafter"/>
</dbReference>
<evidence type="ECO:0000256" key="3">
    <source>
        <dbReference type="ARBA" id="ARBA00004496"/>
    </source>
</evidence>
<reference evidence="19 21" key="1">
    <citation type="submission" date="2015-04" db="EMBL/GenBank/DDBJ databases">
        <title>Draft genome sequence of Rathayibacter toxicus strain FH-142 (AKA 70134 or CS 32), a Western Australian isolate.</title>
        <authorList>
            <consortium name="Consortium for Microbial Forensics and Genomics (microFORGE)"/>
            <person name="Knight B.M."/>
            <person name="Roberts D.P."/>
            <person name="Lin D."/>
            <person name="Hari K."/>
            <person name="Fletcher J."/>
            <person name="Melcher U."/>
            <person name="Blagden T."/>
            <person name="Luster D.G."/>
            <person name="Sechler A.J."/>
            <person name="Schneider W.L."/>
            <person name="Winegar R.A."/>
        </authorList>
    </citation>
    <scope>NUCLEOTIDE SEQUENCE [LARGE SCALE GENOMIC DNA]</scope>
    <source>
        <strain evidence="19 21">FH142</strain>
    </source>
</reference>
<evidence type="ECO:0000256" key="16">
    <source>
        <dbReference type="ARBA" id="ARBA00048914"/>
    </source>
</evidence>
<dbReference type="OrthoDB" id="9804753at2"/>
<evidence type="ECO:0000256" key="10">
    <source>
        <dbReference type="ARBA" id="ARBA00022857"/>
    </source>
</evidence>
<evidence type="ECO:0000256" key="1">
    <source>
        <dbReference type="ARBA" id="ARBA00001974"/>
    </source>
</evidence>
<dbReference type="PATRIC" id="fig|145458.7.peg.2216"/>
<keyword evidence="8 17" id="KW-0285">Flavoprotein</keyword>
<dbReference type="InterPro" id="IPR036635">
    <property type="entry name" value="MurB_C_sf"/>
</dbReference>
<dbReference type="EC" id="1.3.1.98" evidence="17"/>
<accession>A0A0C5BFL3</accession>
<dbReference type="PANTHER" id="PTHR21071:SF4">
    <property type="entry name" value="UDP-N-ACETYLENOLPYRUVOYLGLUCOSAMINE REDUCTASE"/>
    <property type="match status" value="1"/>
</dbReference>
<dbReference type="GO" id="GO:0071555">
    <property type="term" value="P:cell wall organization"/>
    <property type="evidence" value="ECO:0007669"/>
    <property type="project" value="UniProtKB-KW"/>
</dbReference>
<comment type="function">
    <text evidence="2 17">Cell wall formation.</text>
</comment>
<evidence type="ECO:0000256" key="2">
    <source>
        <dbReference type="ARBA" id="ARBA00003921"/>
    </source>
</evidence>
<dbReference type="UniPathway" id="UPA00219"/>
<dbReference type="SUPFAM" id="SSF56194">
    <property type="entry name" value="Uridine diphospho-N-Acetylenolpyruvylglucosamine reductase, MurB, C-terminal domain"/>
    <property type="match status" value="1"/>
</dbReference>
<dbReference type="Pfam" id="PF01565">
    <property type="entry name" value="FAD_binding_4"/>
    <property type="match status" value="1"/>
</dbReference>
<dbReference type="InterPro" id="IPR011601">
    <property type="entry name" value="MurB_C"/>
</dbReference>
<dbReference type="GO" id="GO:0071949">
    <property type="term" value="F:FAD binding"/>
    <property type="evidence" value="ECO:0007669"/>
    <property type="project" value="InterPro"/>
</dbReference>
<evidence type="ECO:0000256" key="9">
    <source>
        <dbReference type="ARBA" id="ARBA00022827"/>
    </source>
</evidence>
<evidence type="ECO:0000256" key="12">
    <source>
        <dbReference type="ARBA" id="ARBA00022984"/>
    </source>
</evidence>
<comment type="catalytic activity">
    <reaction evidence="16 17">
        <text>UDP-N-acetyl-alpha-D-muramate + NADP(+) = UDP-N-acetyl-3-O-(1-carboxyvinyl)-alpha-D-glucosamine + NADPH + H(+)</text>
        <dbReference type="Rhea" id="RHEA:12248"/>
        <dbReference type="ChEBI" id="CHEBI:15378"/>
        <dbReference type="ChEBI" id="CHEBI:57783"/>
        <dbReference type="ChEBI" id="CHEBI:58349"/>
        <dbReference type="ChEBI" id="CHEBI:68483"/>
        <dbReference type="ChEBI" id="CHEBI:70757"/>
        <dbReference type="EC" id="1.3.1.98"/>
    </reaction>
</comment>
<evidence type="ECO:0000256" key="14">
    <source>
        <dbReference type="ARBA" id="ARBA00023306"/>
    </source>
</evidence>
<feature type="active site" evidence="17">
    <location>
        <position position="364"/>
    </location>
</feature>
<protein>
    <recommendedName>
        <fullName evidence="17">UDP-N-acetylenolpyruvoylglucosamine reductase</fullName>
        <ecNumber evidence="17">1.3.1.98</ecNumber>
    </recommendedName>
    <alternativeName>
        <fullName evidence="17">UDP-N-acetylmuramate dehydrogenase</fullName>
    </alternativeName>
</protein>
<dbReference type="AlphaFoldDB" id="A0A0C5BFL3"/>
<comment type="caution">
    <text evidence="19">The sequence shown here is derived from an EMBL/GenBank/DDBJ whole genome shotgun (WGS) entry which is preliminary data.</text>
</comment>
<comment type="pathway">
    <text evidence="4 17">Cell wall biogenesis; peptidoglycan biosynthesis.</text>
</comment>
<dbReference type="GO" id="GO:0051301">
    <property type="term" value="P:cell division"/>
    <property type="evidence" value="ECO:0007669"/>
    <property type="project" value="UniProtKB-KW"/>
</dbReference>
<dbReference type="PANTHER" id="PTHR21071">
    <property type="entry name" value="UDP-N-ACETYLENOLPYRUVOYLGLUCOSAMINE REDUCTASE"/>
    <property type="match status" value="1"/>
</dbReference>
<dbReference type="KEGG" id="rtc:APU90_07310"/>
<comment type="cofactor">
    <cofactor evidence="1 17">
        <name>FAD</name>
        <dbReference type="ChEBI" id="CHEBI:57692"/>
    </cofactor>
</comment>
<evidence type="ECO:0000256" key="6">
    <source>
        <dbReference type="ARBA" id="ARBA00022490"/>
    </source>
</evidence>
<proteinExistence type="inferred from homology"/>
<organism evidence="19 21">
    <name type="scientific">Rathayibacter toxicus</name>
    <dbReference type="NCBI Taxonomy" id="145458"/>
    <lineage>
        <taxon>Bacteria</taxon>
        <taxon>Bacillati</taxon>
        <taxon>Actinomycetota</taxon>
        <taxon>Actinomycetes</taxon>
        <taxon>Micrococcales</taxon>
        <taxon>Microbacteriaceae</taxon>
        <taxon>Rathayibacter</taxon>
    </lineage>
</organism>
<comment type="similarity">
    <text evidence="5 17">Belongs to the MurB family.</text>
</comment>
<dbReference type="Gene3D" id="3.90.78.10">
    <property type="entry name" value="UDP-N-acetylenolpyruvoylglucosamine reductase, C-terminal domain"/>
    <property type="match status" value="1"/>
</dbReference>
<dbReference type="InterPro" id="IPR036318">
    <property type="entry name" value="FAD-bd_PCMH-like_sf"/>
</dbReference>
<evidence type="ECO:0000313" key="20">
    <source>
        <dbReference type="EMBL" id="PPI13936.1"/>
    </source>
</evidence>
<dbReference type="InterPro" id="IPR016166">
    <property type="entry name" value="FAD-bd_PCMH"/>
</dbReference>
<evidence type="ECO:0000256" key="5">
    <source>
        <dbReference type="ARBA" id="ARBA00010485"/>
    </source>
</evidence>
<dbReference type="GeneID" id="93666401"/>
<dbReference type="EMBL" id="PSWU01000013">
    <property type="protein sequence ID" value="PPI13936.1"/>
    <property type="molecule type" value="Genomic_DNA"/>
</dbReference>
<dbReference type="InterPro" id="IPR016169">
    <property type="entry name" value="FAD-bd_PCMH_sub2"/>
</dbReference>
<dbReference type="InterPro" id="IPR003170">
    <property type="entry name" value="MurB"/>
</dbReference>
<dbReference type="HAMAP" id="MF_00037">
    <property type="entry name" value="MurB"/>
    <property type="match status" value="1"/>
</dbReference>
<evidence type="ECO:0000256" key="17">
    <source>
        <dbReference type="HAMAP-Rule" id="MF_00037"/>
    </source>
</evidence>
<dbReference type="STRING" id="145458.APU90_07310"/>
<gene>
    <name evidence="17" type="primary">murB</name>
    <name evidence="20" type="ORF">C5C51_09555</name>
    <name evidence="19" type="ORF">VT73_07475</name>
</gene>
<keyword evidence="15 17" id="KW-0961">Cell wall biogenesis/degradation</keyword>
<feature type="domain" description="FAD-binding PCMH-type" evidence="18">
    <location>
        <begin position="14"/>
        <end position="185"/>
    </location>
</feature>
<dbReference type="GO" id="GO:0009252">
    <property type="term" value="P:peptidoglycan biosynthetic process"/>
    <property type="evidence" value="ECO:0007669"/>
    <property type="project" value="UniProtKB-UniRule"/>
</dbReference>
<dbReference type="Gene3D" id="3.30.43.10">
    <property type="entry name" value="Uridine Diphospho-n-acetylenolpyruvylglucosamine Reductase, domain 2"/>
    <property type="match status" value="1"/>
</dbReference>
<keyword evidence="10 17" id="KW-0521">NADP</keyword>
<dbReference type="NCBIfam" id="NF010478">
    <property type="entry name" value="PRK13903.1"/>
    <property type="match status" value="1"/>
</dbReference>
<dbReference type="Gene3D" id="3.30.465.10">
    <property type="match status" value="1"/>
</dbReference>
<dbReference type="EMBL" id="LBFI01000049">
    <property type="protein sequence ID" value="KKM44949.1"/>
    <property type="molecule type" value="Genomic_DNA"/>
</dbReference>
<keyword evidence="21" id="KW-1185">Reference proteome</keyword>
<feature type="active site" evidence="17">
    <location>
        <position position="163"/>
    </location>
</feature>
<reference evidence="20 22" key="2">
    <citation type="submission" date="2018-02" db="EMBL/GenBank/DDBJ databases">
        <title>Bacteriophage NCPPB3778 and a type I-E CRISPR drive the evolution of the US Biological Select Agent, Rathayibacter toxicus.</title>
        <authorList>
            <person name="Davis E.W.II."/>
            <person name="Tabima J.F."/>
            <person name="Weisberg A.J."/>
            <person name="Lopes L.D."/>
            <person name="Wiseman M.S."/>
            <person name="Wiseman M.S."/>
            <person name="Pupko T."/>
            <person name="Belcher M.S."/>
            <person name="Sechler A.J."/>
            <person name="Tancos M.A."/>
            <person name="Schroeder B.K."/>
            <person name="Murray T.D."/>
            <person name="Luster D.G."/>
            <person name="Schneider W.L."/>
            <person name="Rogers E."/>
            <person name="Andreote F.D."/>
            <person name="Grunwald N.J."/>
            <person name="Putnam M.L."/>
            <person name="Chang J.H."/>
        </authorList>
    </citation>
    <scope>NUCLEOTIDE SEQUENCE [LARGE SCALE GENOMIC DNA]</scope>
    <source>
        <strain evidence="20 22">FH99</strain>
    </source>
</reference>
<evidence type="ECO:0000256" key="4">
    <source>
        <dbReference type="ARBA" id="ARBA00004752"/>
    </source>
</evidence>
<evidence type="ECO:0000259" key="18">
    <source>
        <dbReference type="PROSITE" id="PS51387"/>
    </source>
</evidence>
<keyword evidence="14 17" id="KW-0131">Cell cycle</keyword>
<evidence type="ECO:0000256" key="13">
    <source>
        <dbReference type="ARBA" id="ARBA00023002"/>
    </source>
</evidence>
<dbReference type="GO" id="GO:0008360">
    <property type="term" value="P:regulation of cell shape"/>
    <property type="evidence" value="ECO:0007669"/>
    <property type="project" value="UniProtKB-KW"/>
</dbReference>
<keyword evidence="12 17" id="KW-0573">Peptidoglycan synthesis</keyword>
<name>A0A0C5BFL3_9MICO</name>